<dbReference type="RefSeq" id="XP_025365844.1">
    <property type="nucleotide sequence ID" value="XM_025517792.1"/>
</dbReference>
<evidence type="ECO:0000256" key="1">
    <source>
        <dbReference type="SAM" id="MobiDB-lite"/>
    </source>
</evidence>
<keyword evidence="3" id="KW-1185">Reference proteome</keyword>
<reference evidence="2 3" key="1">
    <citation type="journal article" date="2018" name="Mol. Biol. Evol.">
        <title>Broad Genomic Sampling Reveals a Smut Pathogenic Ancestry of the Fungal Clade Ustilaginomycotina.</title>
        <authorList>
            <person name="Kijpornyongpan T."/>
            <person name="Mondo S.J."/>
            <person name="Barry K."/>
            <person name="Sandor L."/>
            <person name="Lee J."/>
            <person name="Lipzen A."/>
            <person name="Pangilinan J."/>
            <person name="LaButti K."/>
            <person name="Hainaut M."/>
            <person name="Henrissat B."/>
            <person name="Grigoriev I.V."/>
            <person name="Spatafora J.W."/>
            <person name="Aime M.C."/>
        </authorList>
    </citation>
    <scope>NUCLEOTIDE SEQUENCE [LARGE SCALE GENOMIC DNA]</scope>
    <source>
        <strain evidence="2 3">MCA 4658</strain>
    </source>
</reference>
<dbReference type="InParanoid" id="A0A316VN06"/>
<gene>
    <name evidence="2" type="ORF">IE81DRAFT_96541</name>
</gene>
<sequence>MRLNPPSLAITSHHSQRAHSFTPASLHEGRLLLSTMVRSSPAAALTQAGCSYRSVHMLSGPRRLSRVQLAARAGTSKEPSLSRQGCPTLEPARFARWNTITAARATHAFAPFRPSAARLLAGNGESSQGAYVASKQSPEEYHAASDRTLNALIDHLEALTEEHSGVANEREAEYSA</sequence>
<dbReference type="AlphaFoldDB" id="A0A316VN06"/>
<evidence type="ECO:0000313" key="2">
    <source>
        <dbReference type="EMBL" id="PWN38684.1"/>
    </source>
</evidence>
<feature type="region of interest" description="Disordered" evidence="1">
    <location>
        <begin position="1"/>
        <end position="21"/>
    </location>
</feature>
<evidence type="ECO:0000313" key="3">
    <source>
        <dbReference type="Proteomes" id="UP000245783"/>
    </source>
</evidence>
<name>A0A316VN06_9BASI</name>
<organism evidence="2 3">
    <name type="scientific">Ceraceosorus guamensis</name>
    <dbReference type="NCBI Taxonomy" id="1522189"/>
    <lineage>
        <taxon>Eukaryota</taxon>
        <taxon>Fungi</taxon>
        <taxon>Dikarya</taxon>
        <taxon>Basidiomycota</taxon>
        <taxon>Ustilaginomycotina</taxon>
        <taxon>Exobasidiomycetes</taxon>
        <taxon>Ceraceosorales</taxon>
        <taxon>Ceraceosoraceae</taxon>
        <taxon>Ceraceosorus</taxon>
    </lineage>
</organism>
<proteinExistence type="predicted"/>
<dbReference type="EMBL" id="KZ819563">
    <property type="protein sequence ID" value="PWN38684.1"/>
    <property type="molecule type" value="Genomic_DNA"/>
</dbReference>
<feature type="compositionally biased region" description="Polar residues" evidence="1">
    <location>
        <begin position="9"/>
        <end position="21"/>
    </location>
</feature>
<dbReference type="Proteomes" id="UP000245783">
    <property type="component" value="Unassembled WGS sequence"/>
</dbReference>
<dbReference type="GeneID" id="37039662"/>
<accession>A0A316VN06</accession>
<protein>
    <submittedName>
        <fullName evidence="2">Uncharacterized protein</fullName>
    </submittedName>
</protein>